<reference evidence="3 4" key="1">
    <citation type="journal article" date="2017" name="PLoS Biol.">
        <title>The sea cucumber genome provides insights into morphological evolution and visceral regeneration.</title>
        <authorList>
            <person name="Zhang X."/>
            <person name="Sun L."/>
            <person name="Yuan J."/>
            <person name="Sun Y."/>
            <person name="Gao Y."/>
            <person name="Zhang L."/>
            <person name="Li S."/>
            <person name="Dai H."/>
            <person name="Hamel J.F."/>
            <person name="Liu C."/>
            <person name="Yu Y."/>
            <person name="Liu S."/>
            <person name="Lin W."/>
            <person name="Guo K."/>
            <person name="Jin S."/>
            <person name="Xu P."/>
            <person name="Storey K.B."/>
            <person name="Huan P."/>
            <person name="Zhang T."/>
            <person name="Zhou Y."/>
            <person name="Zhang J."/>
            <person name="Lin C."/>
            <person name="Li X."/>
            <person name="Xing L."/>
            <person name="Huo D."/>
            <person name="Sun M."/>
            <person name="Wang L."/>
            <person name="Mercier A."/>
            <person name="Li F."/>
            <person name="Yang H."/>
            <person name="Xiang J."/>
        </authorList>
    </citation>
    <scope>NUCLEOTIDE SEQUENCE [LARGE SCALE GENOMIC DNA]</scope>
    <source>
        <strain evidence="3">Shaxun</strain>
        <tissue evidence="3">Muscle</tissue>
    </source>
</reference>
<keyword evidence="1" id="KW-0472">Membrane</keyword>
<keyword evidence="3" id="KW-0695">RNA-directed DNA polymerase</keyword>
<organism evidence="3 4">
    <name type="scientific">Stichopus japonicus</name>
    <name type="common">Sea cucumber</name>
    <dbReference type="NCBI Taxonomy" id="307972"/>
    <lineage>
        <taxon>Eukaryota</taxon>
        <taxon>Metazoa</taxon>
        <taxon>Echinodermata</taxon>
        <taxon>Eleutherozoa</taxon>
        <taxon>Echinozoa</taxon>
        <taxon>Holothuroidea</taxon>
        <taxon>Aspidochirotacea</taxon>
        <taxon>Aspidochirotida</taxon>
        <taxon>Stichopodidae</taxon>
        <taxon>Apostichopus</taxon>
    </lineage>
</organism>
<protein>
    <submittedName>
        <fullName evidence="3">Putative RNA-directed DNA polymerase from mobile element jockey-like</fullName>
    </submittedName>
</protein>
<comment type="caution">
    <text evidence="3">The sequence shown here is derived from an EMBL/GenBank/DDBJ whole genome shotgun (WGS) entry which is preliminary data.</text>
</comment>
<dbReference type="Pfam" id="PF00078">
    <property type="entry name" value="RVT_1"/>
    <property type="match status" value="1"/>
</dbReference>
<keyword evidence="3" id="KW-0548">Nucleotidyltransferase</keyword>
<dbReference type="InterPro" id="IPR043502">
    <property type="entry name" value="DNA/RNA_pol_sf"/>
</dbReference>
<proteinExistence type="predicted"/>
<evidence type="ECO:0000313" key="3">
    <source>
        <dbReference type="EMBL" id="PIK48197.1"/>
    </source>
</evidence>
<evidence type="ECO:0000256" key="1">
    <source>
        <dbReference type="SAM" id="Phobius"/>
    </source>
</evidence>
<dbReference type="OrthoDB" id="416454at2759"/>
<name>A0A2G8KJQ1_STIJA</name>
<dbReference type="Proteomes" id="UP000230750">
    <property type="component" value="Unassembled WGS sequence"/>
</dbReference>
<dbReference type="PANTHER" id="PTHR33332">
    <property type="entry name" value="REVERSE TRANSCRIPTASE DOMAIN-CONTAINING PROTEIN"/>
    <property type="match status" value="1"/>
</dbReference>
<keyword evidence="4" id="KW-1185">Reference proteome</keyword>
<dbReference type="SUPFAM" id="SSF56219">
    <property type="entry name" value="DNase I-like"/>
    <property type="match status" value="1"/>
</dbReference>
<feature type="transmembrane region" description="Helical" evidence="1">
    <location>
        <begin position="118"/>
        <end position="142"/>
    </location>
</feature>
<dbReference type="SUPFAM" id="SSF56672">
    <property type="entry name" value="DNA/RNA polymerases"/>
    <property type="match status" value="1"/>
</dbReference>
<dbReference type="Gene3D" id="3.60.10.10">
    <property type="entry name" value="Endonuclease/exonuclease/phosphatase"/>
    <property type="match status" value="1"/>
</dbReference>
<dbReference type="EMBL" id="MRZV01000536">
    <property type="protein sequence ID" value="PIK48197.1"/>
    <property type="molecule type" value="Genomic_DNA"/>
</dbReference>
<dbReference type="PROSITE" id="PS50878">
    <property type="entry name" value="RT_POL"/>
    <property type="match status" value="1"/>
</dbReference>
<evidence type="ECO:0000259" key="2">
    <source>
        <dbReference type="PROSITE" id="PS50878"/>
    </source>
</evidence>
<keyword evidence="1" id="KW-1133">Transmembrane helix</keyword>
<dbReference type="InterPro" id="IPR036691">
    <property type="entry name" value="Endo/exonu/phosph_ase_sf"/>
</dbReference>
<dbReference type="InterPro" id="IPR000477">
    <property type="entry name" value="RT_dom"/>
</dbReference>
<dbReference type="CDD" id="cd01650">
    <property type="entry name" value="RT_nLTR_like"/>
    <property type="match status" value="1"/>
</dbReference>
<evidence type="ECO:0000313" key="4">
    <source>
        <dbReference type="Proteomes" id="UP000230750"/>
    </source>
</evidence>
<keyword evidence="1" id="KW-0812">Transmembrane</keyword>
<dbReference type="AlphaFoldDB" id="A0A2G8KJQ1"/>
<accession>A0A2G8KJQ1</accession>
<gene>
    <name evidence="3" type="ORF">BSL78_14940</name>
</gene>
<sequence>MLRYNSFRDRLKIVFTNARSIRKNFAEFTVLLEDLKPDVFGITESWLREDIDSAEVSHPGYVVYRQDRRDTHNGVGGGVLLYVRDDIVSVEKSQLQGSFVNSVWCELSTNNSKRSRDVITVGVFTALLTAAMIMMSCCLIQLERLLKVVSSISKEKVPDFSRSDTEAIETLLKGTDWINLFSDMSASQSWICFADKLKVIMENHVPWKNRRRKSSMPHWMNKKVRCAIRQKRRMWKLFRRTKSESLLAKFKIHQLKVECLVSDAKLNFEKSIALKIKDNPKAFFSYVRSKQKVKDAIVSLRAPQADKIVTDSQDLADLLNDYFVSVFTREDTSSIPDFQGGSDRPKLDTVLFSDDVVLKELLRLNVSKASGPDAIHPYLLKTFAHYFCVPLSLIFSKFMDEGYVPRDWRCANITPIFKKGDKTKPCNYRPVSLTSVVCKVMESIVKKSLVCHFSSQSLIRESQHGFCQKRSCLTNILEFMEDVTSSLNRQRSVDVVFLDFQKAFDKVPHQRLLLRLKSMGVIGNLLSWIGNWLGNREQRVVINGCASSWQNVTSGVPQGSVLGPLLFVAYINDIDGDILCTAKKFADDTKLYSEVSSKSDSEKFQADLDKIFSWSQGWQMLFNIDKCKVMHIGSSNQKFTYNLNGVELQEVSVERDLGIYIDSSLQPSKHCLEAAKRGNRVLGMIKRNFSFLKEDIVVRLYKQLVRPHLEYAVQAWNPYFAKDKEVLEKVQRRATRMISSLKRVPYYRRLQLLNLTTLELRRLRGDLIQVFKIVYGFDNLSFTDFFMFANSSCTRGHCLKLQKSHSRINIRHNFFSNRVVNEWNSLPEKVVLASYVNGFKNAWTSTLSIVIGSECLCLQFFPSLYGSLMGT</sequence>
<keyword evidence="3" id="KW-0808">Transferase</keyword>
<dbReference type="GO" id="GO:0003964">
    <property type="term" value="F:RNA-directed DNA polymerase activity"/>
    <property type="evidence" value="ECO:0007669"/>
    <property type="project" value="UniProtKB-KW"/>
</dbReference>
<feature type="domain" description="Reverse transcriptase" evidence="2">
    <location>
        <begin position="397"/>
        <end position="648"/>
    </location>
</feature>
<dbReference type="STRING" id="307972.A0A2G8KJQ1"/>